<keyword evidence="3" id="KW-0808">Transferase</keyword>
<feature type="domain" description="Acyltransferase 3" evidence="2">
    <location>
        <begin position="97"/>
        <end position="493"/>
    </location>
</feature>
<organism evidence="3 4">
    <name type="scientific">Thelonectria olida</name>
    <dbReference type="NCBI Taxonomy" id="1576542"/>
    <lineage>
        <taxon>Eukaryota</taxon>
        <taxon>Fungi</taxon>
        <taxon>Dikarya</taxon>
        <taxon>Ascomycota</taxon>
        <taxon>Pezizomycotina</taxon>
        <taxon>Sordariomycetes</taxon>
        <taxon>Hypocreomycetidae</taxon>
        <taxon>Hypocreales</taxon>
        <taxon>Nectriaceae</taxon>
        <taxon>Thelonectria</taxon>
    </lineage>
</organism>
<dbReference type="Pfam" id="PF01757">
    <property type="entry name" value="Acyl_transf_3"/>
    <property type="match status" value="1"/>
</dbReference>
<dbReference type="InterPro" id="IPR050879">
    <property type="entry name" value="Acyltransferase_3"/>
</dbReference>
<keyword evidence="1" id="KW-0812">Transmembrane</keyword>
<dbReference type="AlphaFoldDB" id="A0A9P8WHZ2"/>
<sequence length="520" mass="60591">MNGPYTDGQSPSFEEKVGLLDERSLSSDSESDNGVIDLDSHLPLMKWVAYLLSPIGFLRSLHWRASVIRFVWFFIPSFLQGRQMREQIRPSKIHPTAYLDGMRGLAALFVFFCHYTYQGFSIAFAWGFDNTNYQFMKLPIIRLWYSGPASVSIFFVISGYALSYRPIKLIRSRNTKEFSNAMASTVFRRFIRLFAPTTISTFVIFCLIRLGFYELTRDFAKDKTYHRNVVEPHPARFANGWNQLCDWIWATFNMIHVFGWEEQGGRNPYDVHLWTIPIEYRCSLYLFLVIVGTARLRTTWRYMTLLTVMGVTYRKSRWELLMFFFGMALAEWDHIRAAHVSHAVLPISEKQAKPRRNILGQIFWNLVCILGLYLLSFPDDGWGKTPGWVYLSTWIPEWWVGAKFRFWQGIGAVVFIIGVSRSSLFKRFFNSGVVQYFGKISYALYLMHGPVMHVIGYHWENLAWSITGVDGEWYTVGWVLGACFCVPSVIWCADIFWRAVDIPTVKFAKWLESKVVIKED</sequence>
<keyword evidence="1" id="KW-0472">Membrane</keyword>
<dbReference type="Proteomes" id="UP000777438">
    <property type="component" value="Unassembled WGS sequence"/>
</dbReference>
<keyword evidence="1" id="KW-1133">Transmembrane helix</keyword>
<protein>
    <submittedName>
        <fullName evidence="3">Acyltransferase family-domain-containing protein</fullName>
    </submittedName>
</protein>
<evidence type="ECO:0000259" key="2">
    <source>
        <dbReference type="Pfam" id="PF01757"/>
    </source>
</evidence>
<name>A0A9P8WHZ2_9HYPO</name>
<dbReference type="OrthoDB" id="5819582at2759"/>
<accession>A0A9P8WHZ2</accession>
<feature type="transmembrane region" description="Helical" evidence="1">
    <location>
        <begin position="479"/>
        <end position="500"/>
    </location>
</feature>
<evidence type="ECO:0000313" key="4">
    <source>
        <dbReference type="Proteomes" id="UP000777438"/>
    </source>
</evidence>
<reference evidence="3 4" key="1">
    <citation type="journal article" date="2021" name="Nat. Commun.">
        <title>Genetic determinants of endophytism in the Arabidopsis root mycobiome.</title>
        <authorList>
            <person name="Mesny F."/>
            <person name="Miyauchi S."/>
            <person name="Thiergart T."/>
            <person name="Pickel B."/>
            <person name="Atanasova L."/>
            <person name="Karlsson M."/>
            <person name="Huettel B."/>
            <person name="Barry K.W."/>
            <person name="Haridas S."/>
            <person name="Chen C."/>
            <person name="Bauer D."/>
            <person name="Andreopoulos W."/>
            <person name="Pangilinan J."/>
            <person name="LaButti K."/>
            <person name="Riley R."/>
            <person name="Lipzen A."/>
            <person name="Clum A."/>
            <person name="Drula E."/>
            <person name="Henrissat B."/>
            <person name="Kohler A."/>
            <person name="Grigoriev I.V."/>
            <person name="Martin F.M."/>
            <person name="Hacquard S."/>
        </authorList>
    </citation>
    <scope>NUCLEOTIDE SEQUENCE [LARGE SCALE GENOMIC DNA]</scope>
    <source>
        <strain evidence="3 4">MPI-CAGE-CH-0241</strain>
    </source>
</reference>
<keyword evidence="3" id="KW-0012">Acyltransferase</keyword>
<feature type="transmembrane region" description="Helical" evidence="1">
    <location>
        <begin position="105"/>
        <end position="128"/>
    </location>
</feature>
<keyword evidence="4" id="KW-1185">Reference proteome</keyword>
<dbReference type="PANTHER" id="PTHR23028">
    <property type="entry name" value="ACETYLTRANSFERASE"/>
    <property type="match status" value="1"/>
</dbReference>
<evidence type="ECO:0000256" key="1">
    <source>
        <dbReference type="SAM" id="Phobius"/>
    </source>
</evidence>
<dbReference type="InterPro" id="IPR002656">
    <property type="entry name" value="Acyl_transf_3_dom"/>
</dbReference>
<feature type="transmembrane region" description="Helical" evidence="1">
    <location>
        <begin position="358"/>
        <end position="378"/>
    </location>
</feature>
<evidence type="ECO:0000313" key="3">
    <source>
        <dbReference type="EMBL" id="KAH6899965.1"/>
    </source>
</evidence>
<feature type="transmembrane region" description="Helical" evidence="1">
    <location>
        <begin position="190"/>
        <end position="212"/>
    </location>
</feature>
<gene>
    <name evidence="3" type="ORF">B0T10DRAFT_600295</name>
</gene>
<feature type="transmembrane region" description="Helical" evidence="1">
    <location>
        <begin position="278"/>
        <end position="296"/>
    </location>
</feature>
<comment type="caution">
    <text evidence="3">The sequence shown here is derived from an EMBL/GenBank/DDBJ whole genome shotgun (WGS) entry which is preliminary data.</text>
</comment>
<dbReference type="GO" id="GO:0016747">
    <property type="term" value="F:acyltransferase activity, transferring groups other than amino-acyl groups"/>
    <property type="evidence" value="ECO:0007669"/>
    <property type="project" value="InterPro"/>
</dbReference>
<feature type="transmembrane region" description="Helical" evidence="1">
    <location>
        <begin position="143"/>
        <end position="163"/>
    </location>
</feature>
<feature type="transmembrane region" description="Helical" evidence="1">
    <location>
        <begin position="398"/>
        <end position="419"/>
    </location>
</feature>
<feature type="transmembrane region" description="Helical" evidence="1">
    <location>
        <begin position="440"/>
        <end position="459"/>
    </location>
</feature>
<dbReference type="EMBL" id="JAGPYM010000001">
    <property type="protein sequence ID" value="KAH6899965.1"/>
    <property type="molecule type" value="Genomic_DNA"/>
</dbReference>
<dbReference type="PANTHER" id="PTHR23028:SF134">
    <property type="entry name" value="PUTATIVE (AFU_ORTHOLOGUE AFUA_4G08520)-RELATED"/>
    <property type="match status" value="1"/>
</dbReference>
<proteinExistence type="predicted"/>